<dbReference type="EMBL" id="BLXT01008384">
    <property type="protein sequence ID" value="GFO48188.1"/>
    <property type="molecule type" value="Genomic_DNA"/>
</dbReference>
<feature type="transmembrane region" description="Helical" evidence="6">
    <location>
        <begin position="306"/>
        <end position="330"/>
    </location>
</feature>
<feature type="transmembrane region" description="Helical" evidence="6">
    <location>
        <begin position="268"/>
        <end position="286"/>
    </location>
</feature>
<organism evidence="9 10">
    <name type="scientific">Plakobranchus ocellatus</name>
    <dbReference type="NCBI Taxonomy" id="259542"/>
    <lineage>
        <taxon>Eukaryota</taxon>
        <taxon>Metazoa</taxon>
        <taxon>Spiralia</taxon>
        <taxon>Lophotrochozoa</taxon>
        <taxon>Mollusca</taxon>
        <taxon>Gastropoda</taxon>
        <taxon>Heterobranchia</taxon>
        <taxon>Euthyneura</taxon>
        <taxon>Panpulmonata</taxon>
        <taxon>Sacoglossa</taxon>
        <taxon>Placobranchoidea</taxon>
        <taxon>Plakobranchidae</taxon>
        <taxon>Plakobranchus</taxon>
    </lineage>
</organism>
<evidence type="ECO:0000256" key="4">
    <source>
        <dbReference type="ARBA" id="ARBA00022989"/>
    </source>
</evidence>
<feature type="region of interest" description="Disordered" evidence="7">
    <location>
        <begin position="1113"/>
        <end position="1138"/>
    </location>
</feature>
<feature type="region of interest" description="Disordered" evidence="7">
    <location>
        <begin position="1015"/>
        <end position="1034"/>
    </location>
</feature>
<keyword evidence="4 6" id="KW-1133">Transmembrane helix</keyword>
<keyword evidence="5 6" id="KW-0472">Membrane</keyword>
<feature type="compositionally biased region" description="Polar residues" evidence="7">
    <location>
        <begin position="951"/>
        <end position="961"/>
    </location>
</feature>
<reference evidence="9 10" key="1">
    <citation type="journal article" date="2021" name="Elife">
        <title>Chloroplast acquisition without the gene transfer in kleptoplastic sea slugs, Plakobranchus ocellatus.</title>
        <authorList>
            <person name="Maeda T."/>
            <person name="Takahashi S."/>
            <person name="Yoshida T."/>
            <person name="Shimamura S."/>
            <person name="Takaki Y."/>
            <person name="Nagai Y."/>
            <person name="Toyoda A."/>
            <person name="Suzuki Y."/>
            <person name="Arimoto A."/>
            <person name="Ishii H."/>
            <person name="Satoh N."/>
            <person name="Nishiyama T."/>
            <person name="Hasebe M."/>
            <person name="Maruyama T."/>
            <person name="Minagawa J."/>
            <person name="Obokata J."/>
            <person name="Shigenobu S."/>
        </authorList>
    </citation>
    <scope>NUCLEOTIDE SEQUENCE [LARGE SCALE GENOMIC DNA]</scope>
</reference>
<protein>
    <recommendedName>
        <fullName evidence="6">Pecanex-like protein</fullName>
    </recommendedName>
</protein>
<feature type="compositionally biased region" description="Low complexity" evidence="7">
    <location>
        <begin position="1127"/>
        <end position="1136"/>
    </location>
</feature>
<feature type="domain" description="Pecanex C-terminal" evidence="8">
    <location>
        <begin position="1269"/>
        <end position="1439"/>
    </location>
</feature>
<comment type="similarity">
    <text evidence="2 6">Belongs to the pecanex family.</text>
</comment>
<dbReference type="PANTHER" id="PTHR12372:SF6">
    <property type="entry name" value="PECANEX-LIKE PROTEIN 4"/>
    <property type="match status" value="1"/>
</dbReference>
<feature type="compositionally biased region" description="Basic and acidic residues" evidence="7">
    <location>
        <begin position="1023"/>
        <end position="1032"/>
    </location>
</feature>
<dbReference type="GO" id="GO:0016020">
    <property type="term" value="C:membrane"/>
    <property type="evidence" value="ECO:0007669"/>
    <property type="project" value="UniProtKB-SubCell"/>
</dbReference>
<feature type="compositionally biased region" description="Polar residues" evidence="7">
    <location>
        <begin position="880"/>
        <end position="894"/>
    </location>
</feature>
<evidence type="ECO:0000313" key="10">
    <source>
        <dbReference type="Proteomes" id="UP000735302"/>
    </source>
</evidence>
<feature type="compositionally biased region" description="Low complexity" evidence="7">
    <location>
        <begin position="976"/>
        <end position="985"/>
    </location>
</feature>
<evidence type="ECO:0000259" key="8">
    <source>
        <dbReference type="Pfam" id="PF05041"/>
    </source>
</evidence>
<dbReference type="Pfam" id="PF05041">
    <property type="entry name" value="Pecanex_C"/>
    <property type="match status" value="1"/>
</dbReference>
<evidence type="ECO:0000256" key="6">
    <source>
        <dbReference type="RuleBase" id="RU367089"/>
    </source>
</evidence>
<comment type="caution">
    <text evidence="9">The sequence shown here is derived from an EMBL/GenBank/DDBJ whole genome shotgun (WGS) entry which is preliminary data.</text>
</comment>
<feature type="region of interest" description="Disordered" evidence="7">
    <location>
        <begin position="824"/>
        <end position="986"/>
    </location>
</feature>
<dbReference type="InterPro" id="IPR007735">
    <property type="entry name" value="Pecanex_C"/>
</dbReference>
<evidence type="ECO:0000256" key="2">
    <source>
        <dbReference type="ARBA" id="ARBA00010170"/>
    </source>
</evidence>
<keyword evidence="10" id="KW-1185">Reference proteome</keyword>
<comment type="subcellular location">
    <subcellularLocation>
        <location evidence="1 6">Membrane</location>
        <topology evidence="1 6">Multi-pass membrane protein</topology>
    </subcellularLocation>
</comment>
<feature type="transmembrane region" description="Helical" evidence="6">
    <location>
        <begin position="384"/>
        <end position="409"/>
    </location>
</feature>
<evidence type="ECO:0000256" key="5">
    <source>
        <dbReference type="ARBA" id="ARBA00023136"/>
    </source>
</evidence>
<feature type="transmembrane region" description="Helical" evidence="6">
    <location>
        <begin position="608"/>
        <end position="629"/>
    </location>
</feature>
<name>A0AAV4DVS5_9GAST</name>
<dbReference type="Proteomes" id="UP000735302">
    <property type="component" value="Unassembled WGS sequence"/>
</dbReference>
<keyword evidence="3 6" id="KW-0812">Transmembrane</keyword>
<evidence type="ECO:0000313" key="9">
    <source>
        <dbReference type="EMBL" id="GFO48188.1"/>
    </source>
</evidence>
<dbReference type="PANTHER" id="PTHR12372">
    <property type="entry name" value="PECANEX"/>
    <property type="match status" value="1"/>
</dbReference>
<feature type="transmembrane region" description="Helical" evidence="6">
    <location>
        <begin position="187"/>
        <end position="209"/>
    </location>
</feature>
<evidence type="ECO:0000256" key="3">
    <source>
        <dbReference type="ARBA" id="ARBA00022692"/>
    </source>
</evidence>
<feature type="transmembrane region" description="Helical" evidence="6">
    <location>
        <begin position="74"/>
        <end position="93"/>
    </location>
</feature>
<accession>A0AAV4DVS5</accession>
<gene>
    <name evidence="9" type="ORF">PoB_007469300</name>
</gene>
<evidence type="ECO:0000256" key="1">
    <source>
        <dbReference type="ARBA" id="ARBA00004141"/>
    </source>
</evidence>
<feature type="transmembrane region" description="Helical" evidence="6">
    <location>
        <begin position="472"/>
        <end position="497"/>
    </location>
</feature>
<evidence type="ECO:0000256" key="7">
    <source>
        <dbReference type="SAM" id="MobiDB-lite"/>
    </source>
</evidence>
<feature type="transmembrane region" description="Helical" evidence="6">
    <location>
        <begin position="38"/>
        <end position="62"/>
    </location>
</feature>
<dbReference type="InterPro" id="IPR039797">
    <property type="entry name" value="Pecanex"/>
</dbReference>
<sequence length="1446" mass="159393">MGMGVPLLNEYKRSFLFKRVPQTILGGLKLRLGYEAPYYVYINQIILWLVPLLLGCIFTVILELAYTDDEISDFLLLYTCLYGACIIIFVVVVQTISTVVEMKEKENQEHAAAGGLAIMQKKMNLLADEDEVEFESCCGAETLTFVVPPKKFKINIAFHALLSGAVCGLGFWYLLPYTVNKLYGHNYAATVVIFILGWLTVCIAQYSLTTLAPPEPAVYRSMDAHEILPLTRPLYSFICYAVHIAHWYNSDFKEADQVLHGIFAGLPLLWLVGLPPPAEVFFLWLLEQIHVWLLGGSPSASSPRLLINFTLSAGVFFGCYFLGSTFASALLAGSAGYLLSCDIGSLGSQIWSSCHHSTNRVSTRKPSPLTQVLSTPHPRNKGFLWSWCFSTALYHIVVLILAAAATGFATHRADSLSGLWRSLGYGIIGLCVAEKLLRDVQSVYGGLGLWRNWFYPENADDASGFRRMKRRLLVLGVIRRCLVTWVCPLVMVFYLGLMVGADVDVMDISLKSGKSRFSGICYVLGVVRAFRWAWQSTTHAMLEMSVVHAVLIAKPSGYDDLDFPVLLLVTSFGRDRFFQVANKLFFWLAVLVSSWTDKKQRRSSTAPIIILNLIFFPVVLAVIVAASALSAPLLCVFTLPIFFIGFPRMVKFWSEPVGASASTCPDTLYYRQLSTELARTLHSAFANGSLGEPQAGNHYLARFQDRLVWVMVLERGAAFCTVSIKGLELQETSCHTAEAARIDDQFTEAFTNSAAGRGGGMCNFNHYPLHCLLPMDSARVKTYSDAKNVLTGVIDAPGGVETTLAFFTKALVWLLLRDINRRKKREEEARKRKEREIAEMEGSSLSGGGTEWGSTEGKARKVSPPTDPGKGGGRRRDKVSITSGDPVMTTSSPSPAGINLNMMSFGPKSLKKGGGSSGVVVRPPPPPFGDPSHNHTSGGKLMSPLPPINIGNRTSLVHSQQPPRPGSGDSRHSSKSRSYSPAAASLQSYTDIFSDDDDGGGDRPGINKKVRVNLAQRSQQHHQQKEQQHQQQHELSTIVTITHNHPNPLPSSPTSALTSLPPLFNPETNKSFPEGGAAALSDSDNGKDIDDLLSETDFGMPAVDVNIPRTKPHMAFGDSPSPPTALGPPAGSARGRGAAGGRTVLFPTKPHSKMTVANGNHIFKPVMNLAGSPDFKCQYSSHISIPHKWRELPIEPSQLSRYISQFPTAWYHHVLKTLDWSNVGDNAKGRSVVQEVTQDDTLTNCYSQLVMACYLAFDCGGYHSGPSYLYKCYNGDVPWNAMMDWLAEDKELHSLVIKAFRYSFKLMLDQMLLGDISDGEELEQCLTSFDQDWYIGRETDPEWGTAVVNTRENLFSLGYSQAQSVYTSRTMTLQELPVAIGRVNREAVSGQWANLNLELLYMTNDDEERYSIQAQPALLRNLTVQAADPPLGYPIYSSPPMAIPTL</sequence>
<feature type="region of interest" description="Disordered" evidence="7">
    <location>
        <begin position="1042"/>
        <end position="1090"/>
    </location>
</feature>
<feature type="transmembrane region" description="Helical" evidence="6">
    <location>
        <begin position="156"/>
        <end position="175"/>
    </location>
</feature>
<feature type="compositionally biased region" description="Low complexity" evidence="7">
    <location>
        <begin position="1052"/>
        <end position="1062"/>
    </location>
</feature>
<proteinExistence type="inferred from homology"/>
<feature type="transmembrane region" description="Helical" evidence="6">
    <location>
        <begin position="577"/>
        <end position="596"/>
    </location>
</feature>
<feature type="compositionally biased region" description="Basic and acidic residues" evidence="7">
    <location>
        <begin position="825"/>
        <end position="838"/>
    </location>
</feature>